<accession>A0A3N2PKX4</accession>
<dbReference type="Proteomes" id="UP000272025">
    <property type="component" value="Unassembled WGS sequence"/>
</dbReference>
<dbReference type="RefSeq" id="XP_028462989.1">
    <property type="nucleotide sequence ID" value="XM_028610919.1"/>
</dbReference>
<sequence length="60" mass="6723">MGGNESQSTTFASFDISLHPFIMLLYTKVAAPKPPKRRSRAGCAYCKEKVHNHNEPQPHP</sequence>
<protein>
    <submittedName>
        <fullName evidence="1">Uncharacterized protein</fullName>
    </submittedName>
</protein>
<gene>
    <name evidence="1" type="ORF">SODALDRAFT_329365</name>
</gene>
<reference evidence="1 2" key="1">
    <citation type="journal article" date="2018" name="Mol. Ecol.">
        <title>The obligate alkalophilic soda-lake fungus Sodiomyces alkalinus has shifted to a protein diet.</title>
        <authorList>
            <person name="Grum-Grzhimaylo A.A."/>
            <person name="Falkoski D.L."/>
            <person name="van den Heuvel J."/>
            <person name="Valero-Jimenez C.A."/>
            <person name="Min B."/>
            <person name="Choi I.G."/>
            <person name="Lipzen A."/>
            <person name="Daum C.G."/>
            <person name="Aanen D.K."/>
            <person name="Tsang A."/>
            <person name="Henrissat B."/>
            <person name="Bilanenko E.N."/>
            <person name="de Vries R.P."/>
            <person name="van Kan J.A.L."/>
            <person name="Grigoriev I.V."/>
            <person name="Debets A.J.M."/>
        </authorList>
    </citation>
    <scope>NUCLEOTIDE SEQUENCE [LARGE SCALE GENOMIC DNA]</scope>
    <source>
        <strain evidence="1 2">F11</strain>
    </source>
</reference>
<evidence type="ECO:0000313" key="1">
    <source>
        <dbReference type="EMBL" id="ROT35183.1"/>
    </source>
</evidence>
<organism evidence="1 2">
    <name type="scientific">Sodiomyces alkalinus (strain CBS 110278 / VKM F-3762 / F11)</name>
    <name type="common">Alkaliphilic filamentous fungus</name>
    <dbReference type="NCBI Taxonomy" id="1314773"/>
    <lineage>
        <taxon>Eukaryota</taxon>
        <taxon>Fungi</taxon>
        <taxon>Dikarya</taxon>
        <taxon>Ascomycota</taxon>
        <taxon>Pezizomycotina</taxon>
        <taxon>Sordariomycetes</taxon>
        <taxon>Hypocreomycetidae</taxon>
        <taxon>Glomerellales</taxon>
        <taxon>Plectosphaerellaceae</taxon>
        <taxon>Sodiomyces</taxon>
    </lineage>
</organism>
<dbReference type="EMBL" id="ML119062">
    <property type="protein sequence ID" value="ROT35183.1"/>
    <property type="molecule type" value="Genomic_DNA"/>
</dbReference>
<keyword evidence="2" id="KW-1185">Reference proteome</keyword>
<dbReference type="GeneID" id="39579397"/>
<evidence type="ECO:0000313" key="2">
    <source>
        <dbReference type="Proteomes" id="UP000272025"/>
    </source>
</evidence>
<name>A0A3N2PKX4_SODAK</name>
<proteinExistence type="predicted"/>
<dbReference type="OrthoDB" id="25818at2759"/>
<dbReference type="AlphaFoldDB" id="A0A3N2PKX4"/>